<reference evidence="4 5" key="1">
    <citation type="journal article" date="2019" name="New Phytol.">
        <title>Comparative genomics reveals unique wood-decay strategies and fruiting body development in the Schizophyllaceae.</title>
        <authorList>
            <person name="Almasi E."/>
            <person name="Sahu N."/>
            <person name="Krizsan K."/>
            <person name="Balint B."/>
            <person name="Kovacs G.M."/>
            <person name="Kiss B."/>
            <person name="Cseklye J."/>
            <person name="Drula E."/>
            <person name="Henrissat B."/>
            <person name="Nagy I."/>
            <person name="Chovatia M."/>
            <person name="Adam C."/>
            <person name="LaButti K."/>
            <person name="Lipzen A."/>
            <person name="Riley R."/>
            <person name="Grigoriev I.V."/>
            <person name="Nagy L.G."/>
        </authorList>
    </citation>
    <scope>NUCLEOTIDE SEQUENCE [LARGE SCALE GENOMIC DNA]</scope>
    <source>
        <strain evidence="4 5">NL-1724</strain>
    </source>
</reference>
<dbReference type="AlphaFoldDB" id="A0A550CP99"/>
<dbReference type="InterPro" id="IPR015947">
    <property type="entry name" value="PUA-like_sf"/>
</dbReference>
<dbReference type="InterPro" id="IPR045134">
    <property type="entry name" value="UHRF1/2-like"/>
</dbReference>
<dbReference type="GO" id="GO:0016567">
    <property type="term" value="P:protein ubiquitination"/>
    <property type="evidence" value="ECO:0007669"/>
    <property type="project" value="TreeGrafter"/>
</dbReference>
<evidence type="ECO:0000256" key="2">
    <source>
        <dbReference type="PROSITE-ProRule" id="PRU00358"/>
    </source>
</evidence>
<evidence type="ECO:0000313" key="4">
    <source>
        <dbReference type="EMBL" id="TRM66569.1"/>
    </source>
</evidence>
<dbReference type="InterPro" id="IPR003105">
    <property type="entry name" value="SRA_YDG"/>
</dbReference>
<accession>A0A550CP99</accession>
<dbReference type="PANTHER" id="PTHR14140:SF27">
    <property type="entry name" value="OS04G0289800 PROTEIN"/>
    <property type="match status" value="1"/>
</dbReference>
<organism evidence="4 5">
    <name type="scientific">Schizophyllum amplum</name>
    <dbReference type="NCBI Taxonomy" id="97359"/>
    <lineage>
        <taxon>Eukaryota</taxon>
        <taxon>Fungi</taxon>
        <taxon>Dikarya</taxon>
        <taxon>Basidiomycota</taxon>
        <taxon>Agaricomycotina</taxon>
        <taxon>Agaricomycetes</taxon>
        <taxon>Agaricomycetidae</taxon>
        <taxon>Agaricales</taxon>
        <taxon>Schizophyllaceae</taxon>
        <taxon>Schizophyllum</taxon>
    </lineage>
</organism>
<dbReference type="PANTHER" id="PTHR14140">
    <property type="entry name" value="E3 UBIQUITIN-PROTEIN LIGASE UHRF-RELATED"/>
    <property type="match status" value="1"/>
</dbReference>
<dbReference type="GO" id="GO:0005634">
    <property type="term" value="C:nucleus"/>
    <property type="evidence" value="ECO:0007669"/>
    <property type="project" value="UniProtKB-SubCell"/>
</dbReference>
<protein>
    <submittedName>
        <fullName evidence="4">PUA-like domain-containing protein</fullName>
    </submittedName>
</protein>
<dbReference type="GO" id="GO:0061630">
    <property type="term" value="F:ubiquitin protein ligase activity"/>
    <property type="evidence" value="ECO:0007669"/>
    <property type="project" value="TreeGrafter"/>
</dbReference>
<dbReference type="STRING" id="97359.A0A550CP99"/>
<keyword evidence="1 2" id="KW-0539">Nucleus</keyword>
<gene>
    <name evidence="4" type="ORF">BD626DRAFT_483114</name>
</gene>
<dbReference type="GO" id="GO:0044027">
    <property type="term" value="P:negative regulation of gene expression via chromosomal CpG island methylation"/>
    <property type="evidence" value="ECO:0007669"/>
    <property type="project" value="TreeGrafter"/>
</dbReference>
<feature type="domain" description="YDG" evidence="3">
    <location>
        <begin position="44"/>
        <end position="184"/>
    </location>
</feature>
<dbReference type="Pfam" id="PF02182">
    <property type="entry name" value="SAD_SRA"/>
    <property type="match status" value="1"/>
</dbReference>
<evidence type="ECO:0000313" key="5">
    <source>
        <dbReference type="Proteomes" id="UP000320762"/>
    </source>
</evidence>
<dbReference type="InterPro" id="IPR036987">
    <property type="entry name" value="SRA-YDG_sf"/>
</dbReference>
<dbReference type="OrthoDB" id="2270193at2759"/>
<proteinExistence type="predicted"/>
<name>A0A550CP99_9AGAR</name>
<dbReference type="Gene3D" id="2.30.280.10">
    <property type="entry name" value="SRA-YDG"/>
    <property type="match status" value="1"/>
</dbReference>
<dbReference type="SUPFAM" id="SSF88697">
    <property type="entry name" value="PUA domain-like"/>
    <property type="match status" value="1"/>
</dbReference>
<sequence length="193" mass="21535">MSAPSSPVKPERLSLQERKMRMMQGPEWDLAQQLAQDSAPDHFGHVRGFDIGHIFSDRKTCCNAGVHRHTQAGIVGTPLKGCYSVVVSGQYEDDEDMGDTILYTGVGGRDDGTKRQTGHQDMGRPENAALERSMHTGQPIRVIRSIQLQRGPKGYRYDGLYRVVEAKETKGKSGYKICQFRLERCAEQPSLPT</sequence>
<comment type="caution">
    <text evidence="4">The sequence shown here is derived from an EMBL/GenBank/DDBJ whole genome shotgun (WGS) entry which is preliminary data.</text>
</comment>
<comment type="subcellular location">
    <subcellularLocation>
        <location evidence="2">Nucleus</location>
    </subcellularLocation>
</comment>
<evidence type="ECO:0000256" key="1">
    <source>
        <dbReference type="ARBA" id="ARBA00023242"/>
    </source>
</evidence>
<keyword evidence="5" id="KW-1185">Reference proteome</keyword>
<dbReference type="Proteomes" id="UP000320762">
    <property type="component" value="Unassembled WGS sequence"/>
</dbReference>
<dbReference type="SMART" id="SM00466">
    <property type="entry name" value="SRA"/>
    <property type="match status" value="1"/>
</dbReference>
<dbReference type="EMBL" id="VDMD01000003">
    <property type="protein sequence ID" value="TRM66569.1"/>
    <property type="molecule type" value="Genomic_DNA"/>
</dbReference>
<dbReference type="PROSITE" id="PS51015">
    <property type="entry name" value="YDG"/>
    <property type="match status" value="1"/>
</dbReference>
<evidence type="ECO:0000259" key="3">
    <source>
        <dbReference type="PROSITE" id="PS51015"/>
    </source>
</evidence>